<reference evidence="12" key="1">
    <citation type="journal article" date="2019" name="PLoS Negl. Trop. Dis.">
        <title>Revisiting the worldwide diversity of Leptospira species in the environment.</title>
        <authorList>
            <person name="Vincent A.T."/>
            <person name="Schiettekatte O."/>
            <person name="Bourhy P."/>
            <person name="Veyrier F.J."/>
            <person name="Picardeau M."/>
        </authorList>
    </citation>
    <scope>NUCLEOTIDE SEQUENCE [LARGE SCALE GENOMIC DNA]</scope>
    <source>
        <strain evidence="12">SSS9</strain>
    </source>
</reference>
<protein>
    <submittedName>
        <fullName evidence="12">Chloride channel protein</fullName>
    </submittedName>
</protein>
<dbReference type="InterPro" id="IPR050368">
    <property type="entry name" value="ClC-type_chloride_channel"/>
</dbReference>
<feature type="domain" description="CBS" evidence="11">
    <location>
        <begin position="578"/>
        <end position="629"/>
    </location>
</feature>
<feature type="transmembrane region" description="Helical" evidence="10">
    <location>
        <begin position="459"/>
        <end position="476"/>
    </location>
</feature>
<keyword evidence="13" id="KW-1185">Reference proteome</keyword>
<dbReference type="OrthoDB" id="9812438at2"/>
<evidence type="ECO:0000313" key="12">
    <source>
        <dbReference type="EMBL" id="TGK07270.1"/>
    </source>
</evidence>
<dbReference type="Pfam" id="PF00571">
    <property type="entry name" value="CBS"/>
    <property type="match status" value="1"/>
</dbReference>
<keyword evidence="5" id="KW-0406">Ion transport</keyword>
<evidence type="ECO:0000259" key="11">
    <source>
        <dbReference type="Pfam" id="PF00571"/>
    </source>
</evidence>
<dbReference type="PRINTS" id="PR00762">
    <property type="entry name" value="CLCHANNEL"/>
</dbReference>
<sequence>MLRNLFSSLLPDGSFSFSSYFRIKGRRSLYLYCVITGIVSGLGAFLFSRALAWAEYISLESIAGLQETHSGGEYYVSLQPMSSLLLGRWALLFLPVIGGLITGWIVWKFSPDSSGTGTDSLIDSFHNKEGKVDPKVPIIKSIATVFTLSSGGSGGKEGPISLIGAGFGSLVANLTKAGARARRTLLLAGTAGGLGAIFHAPLGGALTSVEMVYREDIESDSLVPCIISSVTAFLIYSSLNGFGAVYKVPEIGFEAYKELVFYLILGIVCYLSGAFLIRSFQFMQDWSKTWAFPIWLKPAIGGIPVGIIGYFLPEVIGTGAGFLQNILEGTYQFENTIGSFFQAIGLAKNIEADHIQFFANDLSVHVDVFIVLCFLLFALLKIMTTSFTIGTGGSAGMFGPSLFIGGMLGGAVGTLAKLILGYKVSIASFVLVGMGAFYAGIASAPIAGMVMICEIIGSYYLLPPLMIVSITTFVLSHKLHLYKSQKGTRFQSPAHYWDMNRDLLEEIRISDIADKLRNIAVIRSSSLLSSLEEDSIKINASDYIVLDPEGKYFGMLSLRNIRLHSEGRALTKNLVLVGDVADVSIRPISTSTSLANAFKTLLENSMDKIPVEDQGNYLGYLRYADIIAIYFERTRTSRPVSS</sequence>
<dbReference type="CDD" id="cd02205">
    <property type="entry name" value="CBS_pair_SF"/>
    <property type="match status" value="1"/>
</dbReference>
<feature type="transmembrane region" description="Helical" evidence="10">
    <location>
        <begin position="402"/>
        <end position="420"/>
    </location>
</feature>
<dbReference type="InterPro" id="IPR000644">
    <property type="entry name" value="CBS_dom"/>
</dbReference>
<evidence type="ECO:0000256" key="3">
    <source>
        <dbReference type="ARBA" id="ARBA00022692"/>
    </source>
</evidence>
<dbReference type="Proteomes" id="UP000297453">
    <property type="component" value="Unassembled WGS sequence"/>
</dbReference>
<dbReference type="Pfam" id="PF00654">
    <property type="entry name" value="Voltage_CLC"/>
    <property type="match status" value="1"/>
</dbReference>
<keyword evidence="6 10" id="KW-0472">Membrane</keyword>
<dbReference type="InterPro" id="IPR001807">
    <property type="entry name" value="ClC"/>
</dbReference>
<comment type="subcellular location">
    <subcellularLocation>
        <location evidence="1">Membrane</location>
        <topology evidence="1">Multi-pass membrane protein</topology>
    </subcellularLocation>
</comment>
<evidence type="ECO:0000256" key="2">
    <source>
        <dbReference type="ARBA" id="ARBA00022448"/>
    </source>
</evidence>
<evidence type="ECO:0000256" key="7">
    <source>
        <dbReference type="ARBA" id="ARBA00023173"/>
    </source>
</evidence>
<evidence type="ECO:0000256" key="6">
    <source>
        <dbReference type="ARBA" id="ARBA00023136"/>
    </source>
</evidence>
<dbReference type="Gene3D" id="1.10.3080.10">
    <property type="entry name" value="Clc chloride channel"/>
    <property type="match status" value="1"/>
</dbReference>
<evidence type="ECO:0000256" key="10">
    <source>
        <dbReference type="SAM" id="Phobius"/>
    </source>
</evidence>
<feature type="transmembrane region" description="Helical" evidence="10">
    <location>
        <begin position="29"/>
        <end position="51"/>
    </location>
</feature>
<dbReference type="Gene3D" id="3.10.580.10">
    <property type="entry name" value="CBS-domain"/>
    <property type="match status" value="1"/>
</dbReference>
<proteinExistence type="predicted"/>
<keyword evidence="8" id="KW-0868">Chloride</keyword>
<evidence type="ECO:0000256" key="8">
    <source>
        <dbReference type="ARBA" id="ARBA00023214"/>
    </source>
</evidence>
<dbReference type="SUPFAM" id="SSF81340">
    <property type="entry name" value="Clc chloride channel"/>
    <property type="match status" value="1"/>
</dbReference>
<name>A0A4R9G8A2_9LEPT</name>
<dbReference type="RefSeq" id="WP_135584950.1">
    <property type="nucleotide sequence ID" value="NZ_RQEP01000005.1"/>
</dbReference>
<evidence type="ECO:0000256" key="1">
    <source>
        <dbReference type="ARBA" id="ARBA00004141"/>
    </source>
</evidence>
<evidence type="ECO:0000256" key="4">
    <source>
        <dbReference type="ARBA" id="ARBA00022989"/>
    </source>
</evidence>
<accession>A0A4R9G8A2</accession>
<feature type="transmembrane region" description="Helical" evidence="10">
    <location>
        <begin position="426"/>
        <end position="447"/>
    </location>
</feature>
<evidence type="ECO:0000256" key="5">
    <source>
        <dbReference type="ARBA" id="ARBA00023065"/>
    </source>
</evidence>
<feature type="transmembrane region" description="Helical" evidence="10">
    <location>
        <begin position="221"/>
        <end position="239"/>
    </location>
</feature>
<evidence type="ECO:0000256" key="9">
    <source>
        <dbReference type="ARBA" id="ARBA00023303"/>
    </source>
</evidence>
<dbReference type="SUPFAM" id="SSF54631">
    <property type="entry name" value="CBS-domain pair"/>
    <property type="match status" value="1"/>
</dbReference>
<dbReference type="GO" id="GO:0005254">
    <property type="term" value="F:chloride channel activity"/>
    <property type="evidence" value="ECO:0007669"/>
    <property type="project" value="UniProtKB-KW"/>
</dbReference>
<keyword evidence="4 10" id="KW-1133">Transmembrane helix</keyword>
<evidence type="ECO:0000313" key="13">
    <source>
        <dbReference type="Proteomes" id="UP000297453"/>
    </source>
</evidence>
<organism evidence="12 13">
    <name type="scientific">Leptospira semungkisensis</name>
    <dbReference type="NCBI Taxonomy" id="2484985"/>
    <lineage>
        <taxon>Bacteria</taxon>
        <taxon>Pseudomonadati</taxon>
        <taxon>Spirochaetota</taxon>
        <taxon>Spirochaetia</taxon>
        <taxon>Leptospirales</taxon>
        <taxon>Leptospiraceae</taxon>
        <taxon>Leptospira</taxon>
    </lineage>
</organism>
<keyword evidence="3 10" id="KW-0812">Transmembrane</keyword>
<feature type="transmembrane region" description="Helical" evidence="10">
    <location>
        <begin position="259"/>
        <end position="277"/>
    </location>
</feature>
<keyword evidence="2" id="KW-0813">Transport</keyword>
<dbReference type="EMBL" id="RQEP01000005">
    <property type="protein sequence ID" value="TGK07270.1"/>
    <property type="molecule type" value="Genomic_DNA"/>
</dbReference>
<dbReference type="CDD" id="cd00400">
    <property type="entry name" value="Voltage_gated_ClC"/>
    <property type="match status" value="1"/>
</dbReference>
<keyword evidence="7" id="KW-0869">Chloride channel</keyword>
<keyword evidence="9" id="KW-0407">Ion channel</keyword>
<feature type="transmembrane region" description="Helical" evidence="10">
    <location>
        <begin position="368"/>
        <end position="390"/>
    </location>
</feature>
<dbReference type="GO" id="GO:0034707">
    <property type="term" value="C:chloride channel complex"/>
    <property type="evidence" value="ECO:0007669"/>
    <property type="project" value="UniProtKB-KW"/>
</dbReference>
<gene>
    <name evidence="12" type="ORF">EHO59_03950</name>
</gene>
<comment type="caution">
    <text evidence="12">The sequence shown here is derived from an EMBL/GenBank/DDBJ whole genome shotgun (WGS) entry which is preliminary data.</text>
</comment>
<feature type="transmembrane region" description="Helical" evidence="10">
    <location>
        <begin position="289"/>
        <end position="312"/>
    </location>
</feature>
<feature type="transmembrane region" description="Helical" evidence="10">
    <location>
        <begin position="86"/>
        <end position="107"/>
    </location>
</feature>
<dbReference type="InterPro" id="IPR046342">
    <property type="entry name" value="CBS_dom_sf"/>
</dbReference>
<dbReference type="PANTHER" id="PTHR43427:SF6">
    <property type="entry name" value="CHLORIDE CHANNEL PROTEIN CLC-E"/>
    <property type="match status" value="1"/>
</dbReference>
<dbReference type="AlphaFoldDB" id="A0A4R9G8A2"/>
<dbReference type="PANTHER" id="PTHR43427">
    <property type="entry name" value="CHLORIDE CHANNEL PROTEIN CLC-E"/>
    <property type="match status" value="1"/>
</dbReference>
<dbReference type="InterPro" id="IPR014743">
    <property type="entry name" value="Cl-channel_core"/>
</dbReference>